<feature type="region of interest" description="Disordered" evidence="1">
    <location>
        <begin position="125"/>
        <end position="189"/>
    </location>
</feature>
<sequence>MTHLDHRKPPTRAARSKHSASSPSSDAASRKTTGRSAGDGTGRQTTDRSLGDGTGRQTTDRSLGDGTGRRKTSNSHSAGSPSSDGTRRRKASRSHSAIGAAVVGGAAMVAAFAFILTNGNSHTTDDSIRTGSLPQATSTVAQPRTNSAPTLASGKADRKPPVGKTTTSKTTAGKTSATPNTGSESPTFRRGQWIAVVDSVQADAGVAADQLAKGLAAKLIAAGVPAKALLASGQYPGLANSSFEPIRGTWIVYIGPVSSADAANTLCVSPKTQKAVGAIPACPTYEPATVHN</sequence>
<dbReference type="OrthoDB" id="3830777at2"/>
<gene>
    <name evidence="3" type="ORF">EV138_1219</name>
</gene>
<keyword evidence="2" id="KW-0472">Membrane</keyword>
<feature type="compositionally biased region" description="Polar residues" evidence="1">
    <location>
        <begin position="129"/>
        <end position="150"/>
    </location>
</feature>
<evidence type="ECO:0000256" key="2">
    <source>
        <dbReference type="SAM" id="Phobius"/>
    </source>
</evidence>
<proteinExistence type="predicted"/>
<dbReference type="RefSeq" id="WP_133977426.1">
    <property type="nucleotide sequence ID" value="NZ_SOCE01000001.1"/>
</dbReference>
<keyword evidence="2" id="KW-1133">Transmembrane helix</keyword>
<feature type="compositionally biased region" description="Basic residues" evidence="1">
    <location>
        <begin position="1"/>
        <end position="18"/>
    </location>
</feature>
<dbReference type="Proteomes" id="UP000295151">
    <property type="component" value="Unassembled WGS sequence"/>
</dbReference>
<comment type="caution">
    <text evidence="3">The sequence shown here is derived from an EMBL/GenBank/DDBJ whole genome shotgun (WGS) entry which is preliminary data.</text>
</comment>
<protein>
    <submittedName>
        <fullName evidence="3">Uncharacterized protein</fullName>
    </submittedName>
</protein>
<organism evidence="3 4">
    <name type="scientific">Kribbella voronezhensis</name>
    <dbReference type="NCBI Taxonomy" id="2512212"/>
    <lineage>
        <taxon>Bacteria</taxon>
        <taxon>Bacillati</taxon>
        <taxon>Actinomycetota</taxon>
        <taxon>Actinomycetes</taxon>
        <taxon>Propionibacteriales</taxon>
        <taxon>Kribbellaceae</taxon>
        <taxon>Kribbella</taxon>
    </lineage>
</organism>
<evidence type="ECO:0000313" key="3">
    <source>
        <dbReference type="EMBL" id="TDU87692.1"/>
    </source>
</evidence>
<feature type="transmembrane region" description="Helical" evidence="2">
    <location>
        <begin position="97"/>
        <end position="116"/>
    </location>
</feature>
<keyword evidence="4" id="KW-1185">Reference proteome</keyword>
<name>A0A4R7T705_9ACTN</name>
<feature type="compositionally biased region" description="Polar residues" evidence="1">
    <location>
        <begin position="74"/>
        <end position="84"/>
    </location>
</feature>
<feature type="region of interest" description="Disordered" evidence="1">
    <location>
        <begin position="1"/>
        <end position="96"/>
    </location>
</feature>
<reference evidence="3 4" key="1">
    <citation type="submission" date="2019-03" db="EMBL/GenBank/DDBJ databases">
        <title>Genomic Encyclopedia of Type Strains, Phase III (KMG-III): the genomes of soil and plant-associated and newly described type strains.</title>
        <authorList>
            <person name="Whitman W."/>
        </authorList>
    </citation>
    <scope>NUCLEOTIDE SEQUENCE [LARGE SCALE GENOMIC DNA]</scope>
    <source>
        <strain evidence="3 4">VKM Ac-2575</strain>
    </source>
</reference>
<evidence type="ECO:0000256" key="1">
    <source>
        <dbReference type="SAM" id="MobiDB-lite"/>
    </source>
</evidence>
<feature type="compositionally biased region" description="Low complexity" evidence="1">
    <location>
        <begin position="163"/>
        <end position="178"/>
    </location>
</feature>
<accession>A0A4R7T705</accession>
<keyword evidence="2" id="KW-0812">Transmembrane</keyword>
<dbReference type="AlphaFoldDB" id="A0A4R7T705"/>
<dbReference type="EMBL" id="SOCE01000001">
    <property type="protein sequence ID" value="TDU87692.1"/>
    <property type="molecule type" value="Genomic_DNA"/>
</dbReference>
<evidence type="ECO:0000313" key="4">
    <source>
        <dbReference type="Proteomes" id="UP000295151"/>
    </source>
</evidence>